<evidence type="ECO:0000256" key="1">
    <source>
        <dbReference type="SAM" id="MobiDB-lite"/>
    </source>
</evidence>
<dbReference type="EMBL" id="BMTL01000005">
    <property type="protein sequence ID" value="GGR77781.1"/>
    <property type="molecule type" value="Genomic_DNA"/>
</dbReference>
<protein>
    <submittedName>
        <fullName evidence="2">Uncharacterized protein</fullName>
    </submittedName>
</protein>
<proteinExistence type="predicted"/>
<accession>A0A918L1X3</accession>
<name>A0A918L1X3_9ACTN</name>
<dbReference type="Proteomes" id="UP000606194">
    <property type="component" value="Unassembled WGS sequence"/>
</dbReference>
<organism evidence="2 3">
    <name type="scientific">Streptomyces humidus</name>
    <dbReference type="NCBI Taxonomy" id="52259"/>
    <lineage>
        <taxon>Bacteria</taxon>
        <taxon>Bacillati</taxon>
        <taxon>Actinomycetota</taxon>
        <taxon>Actinomycetes</taxon>
        <taxon>Kitasatosporales</taxon>
        <taxon>Streptomycetaceae</taxon>
        <taxon>Streptomyces</taxon>
    </lineage>
</organism>
<reference evidence="2" key="1">
    <citation type="journal article" date="2014" name="Int. J. Syst. Evol. Microbiol.">
        <title>Complete genome sequence of Corynebacterium casei LMG S-19264T (=DSM 44701T), isolated from a smear-ripened cheese.</title>
        <authorList>
            <consortium name="US DOE Joint Genome Institute (JGI-PGF)"/>
            <person name="Walter F."/>
            <person name="Albersmeier A."/>
            <person name="Kalinowski J."/>
            <person name="Ruckert C."/>
        </authorList>
    </citation>
    <scope>NUCLEOTIDE SEQUENCE</scope>
    <source>
        <strain evidence="2">JCM 4386</strain>
    </source>
</reference>
<reference evidence="2" key="2">
    <citation type="submission" date="2020-09" db="EMBL/GenBank/DDBJ databases">
        <authorList>
            <person name="Sun Q."/>
            <person name="Ohkuma M."/>
        </authorList>
    </citation>
    <scope>NUCLEOTIDE SEQUENCE</scope>
    <source>
        <strain evidence="2">JCM 4386</strain>
    </source>
</reference>
<evidence type="ECO:0000313" key="3">
    <source>
        <dbReference type="Proteomes" id="UP000606194"/>
    </source>
</evidence>
<dbReference type="AlphaFoldDB" id="A0A918L1X3"/>
<evidence type="ECO:0000313" key="2">
    <source>
        <dbReference type="EMBL" id="GGR77781.1"/>
    </source>
</evidence>
<sequence length="136" mass="13714">MEHVCALVVTRGNGSGLLEPIDRPLDFVAALVHLLVEADGSASPAAAPPAGGTLVPRLGDDVLDLASTQVAVIVARAVRPITTQVVGPRARVPSAGALDPDTLQDGDHLRAVAPLAGGDQQGQRPATALPGEVDLA</sequence>
<gene>
    <name evidence="2" type="ORF">GCM10010269_16320</name>
</gene>
<comment type="caution">
    <text evidence="2">The sequence shown here is derived from an EMBL/GenBank/DDBJ whole genome shotgun (WGS) entry which is preliminary data.</text>
</comment>
<feature type="region of interest" description="Disordered" evidence="1">
    <location>
        <begin position="90"/>
        <end position="136"/>
    </location>
</feature>
<keyword evidence="3" id="KW-1185">Reference proteome</keyword>